<dbReference type="InterPro" id="IPR059120">
    <property type="entry name" value="Cullin-like_AB"/>
</dbReference>
<name>A0A834G9B6_RHOSS</name>
<dbReference type="SMART" id="SM01013">
    <property type="entry name" value="APC2"/>
    <property type="match status" value="1"/>
</dbReference>
<evidence type="ECO:0000313" key="9">
    <source>
        <dbReference type="Proteomes" id="UP000626092"/>
    </source>
</evidence>
<dbReference type="Pfam" id="PF25773">
    <property type="entry name" value="TPR_ANAPC2"/>
    <property type="match status" value="1"/>
</dbReference>
<dbReference type="InterPro" id="IPR036388">
    <property type="entry name" value="WH-like_DNA-bd_sf"/>
</dbReference>
<keyword evidence="4" id="KW-0833">Ubl conjugation pathway</keyword>
<accession>A0A834G9B6</accession>
<dbReference type="OrthoDB" id="5581181at2759"/>
<sequence>MVVEDATSSVCDLGILDSLNGDAVREIMETWNGYCFATEAALLNGRGDLSFGSKLVSQARNLCKYGLESLVEEHFAGFLEETFEKNGASKFWKHFDVYSNVAAREMIMDRIQKDSIQQVLCKALEEISMEKQYQEKCLLLLIDVVQPYKDTGASTNDLLHLYVSTIKALRTIDPAGVFLEAVGEPIREYLKGRKDTIKCIVTMLTDGTGGNSNGPGNTGDSLLEELNRDEESQVNTGVDDDFNTDDKQAWINAHHWEPDPVEADPLKGSRNQRKVDILGMIVSIIGSKDQLVNEYRVMLAERLLNKSDYDIDAEIRTLELLKIHFGESSMQRCEIMLNDLIDSKRTNANLKATILQRSQAGAEAVGENGVSLDILNATIISSNFWPPIQDESFNIPEPVDRLLSDYAKRFNEVKTPRKLLWKKNLGTVKLELQFEDRSLQFTVTPLHASIITQFQDQTSWTSKNLSAAIGLPIDVLHRRINFWISKGILSESLGADSNDHIFTLVDGTADTSKTGANTGGYEELVVGDDDGDRSVASVEDQLHKEMAVYEKFVIMMLRSLGGMESHKIHNKLKMFYVADPRYDKSPQQLESFLSGLVAEDKLELIAGGIYKPV</sequence>
<organism evidence="8 9">
    <name type="scientific">Rhododendron simsii</name>
    <name type="common">Sims's rhododendron</name>
    <dbReference type="NCBI Taxonomy" id="118357"/>
    <lineage>
        <taxon>Eukaryota</taxon>
        <taxon>Viridiplantae</taxon>
        <taxon>Streptophyta</taxon>
        <taxon>Embryophyta</taxon>
        <taxon>Tracheophyta</taxon>
        <taxon>Spermatophyta</taxon>
        <taxon>Magnoliopsida</taxon>
        <taxon>eudicotyledons</taxon>
        <taxon>Gunneridae</taxon>
        <taxon>Pentapetalae</taxon>
        <taxon>asterids</taxon>
        <taxon>Ericales</taxon>
        <taxon>Ericaceae</taxon>
        <taxon>Ericoideae</taxon>
        <taxon>Rhodoreae</taxon>
        <taxon>Rhododendron</taxon>
    </lineage>
</organism>
<dbReference type="Proteomes" id="UP000626092">
    <property type="component" value="Unassembled WGS sequence"/>
</dbReference>
<gene>
    <name evidence="8" type="ORF">RHSIM_Rhsim10G0051900</name>
</gene>
<evidence type="ECO:0000256" key="5">
    <source>
        <dbReference type="ARBA" id="ARBA00023306"/>
    </source>
</evidence>
<dbReference type="FunFam" id="1.10.10.10:FF:000331">
    <property type="entry name" value="Anaphase-promoting complex subunit 2"/>
    <property type="match status" value="1"/>
</dbReference>
<dbReference type="GO" id="GO:0070979">
    <property type="term" value="P:protein K11-linked ubiquitination"/>
    <property type="evidence" value="ECO:0007669"/>
    <property type="project" value="TreeGrafter"/>
</dbReference>
<dbReference type="InterPro" id="IPR016158">
    <property type="entry name" value="Cullin_homology"/>
</dbReference>
<dbReference type="InterPro" id="IPR036390">
    <property type="entry name" value="WH_DNA-bd_sf"/>
</dbReference>
<dbReference type="Pfam" id="PF08672">
    <property type="entry name" value="ANAPC2"/>
    <property type="match status" value="1"/>
</dbReference>
<dbReference type="InterPro" id="IPR057975">
    <property type="entry name" value="TPR_ANAPC2"/>
</dbReference>
<dbReference type="Gene3D" id="1.10.10.10">
    <property type="entry name" value="Winged helix-like DNA-binding domain superfamily/Winged helix DNA-binding domain"/>
    <property type="match status" value="1"/>
</dbReference>
<dbReference type="GO" id="GO:0006511">
    <property type="term" value="P:ubiquitin-dependent protein catabolic process"/>
    <property type="evidence" value="ECO:0007669"/>
    <property type="project" value="InterPro"/>
</dbReference>
<dbReference type="InterPro" id="IPR044554">
    <property type="entry name" value="ANAPC2"/>
</dbReference>
<dbReference type="PROSITE" id="PS50069">
    <property type="entry name" value="CULLIN_2"/>
    <property type="match status" value="1"/>
</dbReference>
<proteinExistence type="inferred from homology"/>
<dbReference type="GO" id="GO:0005680">
    <property type="term" value="C:anaphase-promoting complex"/>
    <property type="evidence" value="ECO:0007669"/>
    <property type="project" value="TreeGrafter"/>
</dbReference>
<evidence type="ECO:0000256" key="2">
    <source>
        <dbReference type="ARBA" id="ARBA00022618"/>
    </source>
</evidence>
<evidence type="ECO:0000256" key="1">
    <source>
        <dbReference type="ARBA" id="ARBA00016068"/>
    </source>
</evidence>
<dbReference type="GO" id="GO:0051301">
    <property type="term" value="P:cell division"/>
    <property type="evidence" value="ECO:0007669"/>
    <property type="project" value="UniProtKB-KW"/>
</dbReference>
<dbReference type="GO" id="GO:0031625">
    <property type="term" value="F:ubiquitin protein ligase binding"/>
    <property type="evidence" value="ECO:0007669"/>
    <property type="project" value="InterPro"/>
</dbReference>
<feature type="domain" description="Cullin family profile" evidence="7">
    <location>
        <begin position="280"/>
        <end position="484"/>
    </location>
</feature>
<keyword evidence="5" id="KW-0131">Cell cycle</keyword>
<dbReference type="PANTHER" id="PTHR45957:SF1">
    <property type="entry name" value="ANAPHASE-PROMOTING COMPLEX SUBUNIT 2"/>
    <property type="match status" value="1"/>
</dbReference>
<dbReference type="Pfam" id="PF26557">
    <property type="entry name" value="Cullin_AB"/>
    <property type="match status" value="1"/>
</dbReference>
<dbReference type="SUPFAM" id="SSF75632">
    <property type="entry name" value="Cullin homology domain"/>
    <property type="match status" value="1"/>
</dbReference>
<evidence type="ECO:0000256" key="6">
    <source>
        <dbReference type="PROSITE-ProRule" id="PRU00330"/>
    </source>
</evidence>
<dbReference type="GO" id="GO:0007091">
    <property type="term" value="P:metaphase/anaphase transition of mitotic cell cycle"/>
    <property type="evidence" value="ECO:0007669"/>
    <property type="project" value="TreeGrafter"/>
</dbReference>
<dbReference type="EMBL" id="WJXA01000010">
    <property type="protein sequence ID" value="KAF7128990.1"/>
    <property type="molecule type" value="Genomic_DNA"/>
</dbReference>
<dbReference type="FunFam" id="1.20.1310.10:FF:000032">
    <property type="entry name" value="Anaphase-promoting complex subunit 2"/>
    <property type="match status" value="1"/>
</dbReference>
<keyword evidence="2" id="KW-0132">Cell division</keyword>
<evidence type="ECO:0000313" key="8">
    <source>
        <dbReference type="EMBL" id="KAF7128990.1"/>
    </source>
</evidence>
<evidence type="ECO:0000256" key="4">
    <source>
        <dbReference type="ARBA" id="ARBA00022786"/>
    </source>
</evidence>
<dbReference type="PANTHER" id="PTHR45957">
    <property type="entry name" value="ANAPHASE-PROMOTING COMPLEX SUBUNIT 2"/>
    <property type="match status" value="1"/>
</dbReference>
<dbReference type="SUPFAM" id="SSF46785">
    <property type="entry name" value="Winged helix' DNA-binding domain"/>
    <property type="match status" value="1"/>
</dbReference>
<comment type="caution">
    <text evidence="8">The sequence shown here is derived from an EMBL/GenBank/DDBJ whole genome shotgun (WGS) entry which is preliminary data.</text>
</comment>
<keyword evidence="9" id="KW-1185">Reference proteome</keyword>
<dbReference type="InterPro" id="IPR036317">
    <property type="entry name" value="Cullin_homology_sf"/>
</dbReference>
<reference evidence="8" key="1">
    <citation type="submission" date="2019-11" db="EMBL/GenBank/DDBJ databases">
        <authorList>
            <person name="Liu Y."/>
            <person name="Hou J."/>
            <person name="Li T.-Q."/>
            <person name="Guan C.-H."/>
            <person name="Wu X."/>
            <person name="Wu H.-Z."/>
            <person name="Ling F."/>
            <person name="Zhang R."/>
            <person name="Shi X.-G."/>
            <person name="Ren J.-P."/>
            <person name="Chen E.-F."/>
            <person name="Sun J.-M."/>
        </authorList>
    </citation>
    <scope>NUCLEOTIDE SEQUENCE</scope>
    <source>
        <strain evidence="8">Adult_tree_wgs_1</strain>
        <tissue evidence="8">Leaves</tissue>
    </source>
</reference>
<evidence type="ECO:0000259" key="7">
    <source>
        <dbReference type="PROSITE" id="PS50069"/>
    </source>
</evidence>
<comment type="similarity">
    <text evidence="6">Belongs to the cullin family.</text>
</comment>
<protein>
    <recommendedName>
        <fullName evidence="1">Anaphase-promoting complex subunit 2</fullName>
    </recommendedName>
</protein>
<dbReference type="Gene3D" id="1.20.1310.10">
    <property type="entry name" value="Cullin Repeats"/>
    <property type="match status" value="1"/>
</dbReference>
<dbReference type="InterPro" id="IPR014786">
    <property type="entry name" value="ANAPC2_C"/>
</dbReference>
<evidence type="ECO:0000256" key="3">
    <source>
        <dbReference type="ARBA" id="ARBA00022776"/>
    </source>
</evidence>
<dbReference type="SMART" id="SM00182">
    <property type="entry name" value="CULLIN"/>
    <property type="match status" value="1"/>
</dbReference>
<dbReference type="AlphaFoldDB" id="A0A834G9B6"/>
<keyword evidence="3" id="KW-0498">Mitosis</keyword>
<dbReference type="Gene3D" id="3.30.230.130">
    <property type="entry name" value="Cullin, Chain C, Domain 2"/>
    <property type="match status" value="1"/>
</dbReference>